<keyword evidence="4 7" id="KW-1133">Transmembrane helix</keyword>
<dbReference type="Proteomes" id="UP000437862">
    <property type="component" value="Chromosome"/>
</dbReference>
<dbReference type="InterPro" id="IPR003838">
    <property type="entry name" value="ABC3_permease_C"/>
</dbReference>
<evidence type="ECO:0000313" key="13">
    <source>
        <dbReference type="Proteomes" id="UP000437862"/>
    </source>
</evidence>
<feature type="domain" description="MacB-like periplasmic core" evidence="9">
    <location>
        <begin position="446"/>
        <end position="617"/>
    </location>
</feature>
<feature type="domain" description="ABC3 transporter permease C-terminal" evidence="8">
    <location>
        <begin position="304"/>
        <end position="417"/>
    </location>
</feature>
<keyword evidence="5 7" id="KW-0472">Membrane</keyword>
<keyword evidence="3 7" id="KW-0812">Transmembrane</keyword>
<dbReference type="Proteomes" id="UP000315112">
    <property type="component" value="Unassembled WGS sequence"/>
</dbReference>
<dbReference type="AlphaFoldDB" id="A0A562PH44"/>
<dbReference type="Pfam" id="PF12704">
    <property type="entry name" value="MacB_PCD"/>
    <property type="match status" value="2"/>
</dbReference>
<evidence type="ECO:0000256" key="5">
    <source>
        <dbReference type="ARBA" id="ARBA00023136"/>
    </source>
</evidence>
<evidence type="ECO:0000256" key="3">
    <source>
        <dbReference type="ARBA" id="ARBA00022692"/>
    </source>
</evidence>
<dbReference type="EMBL" id="VLKW01000011">
    <property type="protein sequence ID" value="TWI43761.1"/>
    <property type="molecule type" value="Genomic_DNA"/>
</dbReference>
<evidence type="ECO:0000256" key="1">
    <source>
        <dbReference type="ARBA" id="ARBA00004651"/>
    </source>
</evidence>
<evidence type="ECO:0000256" key="4">
    <source>
        <dbReference type="ARBA" id="ARBA00022989"/>
    </source>
</evidence>
<comment type="subcellular location">
    <subcellularLocation>
        <location evidence="1">Cell membrane</location>
        <topology evidence="1">Multi-pass membrane protein</topology>
    </subcellularLocation>
</comment>
<feature type="transmembrane region" description="Helical" evidence="7">
    <location>
        <begin position="687"/>
        <end position="709"/>
    </location>
</feature>
<dbReference type="EMBL" id="CP046904">
    <property type="protein sequence ID" value="QGZ42605.1"/>
    <property type="molecule type" value="Genomic_DNA"/>
</dbReference>
<feature type="transmembrane region" description="Helical" evidence="7">
    <location>
        <begin position="745"/>
        <end position="765"/>
    </location>
</feature>
<dbReference type="GO" id="GO:0022857">
    <property type="term" value="F:transmembrane transporter activity"/>
    <property type="evidence" value="ECO:0007669"/>
    <property type="project" value="TreeGrafter"/>
</dbReference>
<feature type="transmembrane region" description="Helical" evidence="7">
    <location>
        <begin position="345"/>
        <end position="372"/>
    </location>
</feature>
<dbReference type="Pfam" id="PF02687">
    <property type="entry name" value="FtsX"/>
    <property type="match status" value="2"/>
</dbReference>
<feature type="transmembrane region" description="Helical" evidence="7">
    <location>
        <begin position="297"/>
        <end position="320"/>
    </location>
</feature>
<dbReference type="GO" id="GO:0005886">
    <property type="term" value="C:plasma membrane"/>
    <property type="evidence" value="ECO:0007669"/>
    <property type="project" value="UniProtKB-SubCell"/>
</dbReference>
<evidence type="ECO:0000313" key="12">
    <source>
        <dbReference type="Proteomes" id="UP000315112"/>
    </source>
</evidence>
<keyword evidence="2" id="KW-1003">Cell membrane</keyword>
<comment type="similarity">
    <text evidence="6">Belongs to the ABC-4 integral membrane protein family.</text>
</comment>
<sequence>MTARLPRHVWRSLAADPWHALAALATLALGLAAFALLTAFVRHAWNVDAEVPEHVYILKQRDNTAPQSPWYDQAPMALARSAAAVPGVTAATAFVPLRPELQGLVVRAGGRLAPLTGLTVLPGFGAMLGLAAGQGDLETALARPDGIVLTAEAARRLFGTEHALGRTLRAEGQVLKVAAVLPPRRHGSTIAFDALVGVQCAIVEAAIREELLTARQGWPGKVLLRLAPGTAPQAVQAALQQAVGRIPGLQPHDAATLARLGGRPPLALELAPLRHAYFDDDIGSNFLWSAGERANPVLVGGLAAVALLILALAASNYVNLAAVRVLRRQREIAVRKVLGARARDVALHCAAEAVGMAALASALGLLLAWLALPAFAALAGRQLDAAFDAGHVAGLVATGLLLGAVAAVYPAWLAARVRPERALAGKPGTEGQGAARMRRALTVLQLAAAMGVASVALAIAWQARFAAQAAPGFDPDPLTLVDLPGQVRADARARGYMAALAAQPGIEGVTVSLDAVGRSDDPMHRQYQRPGGQGVALDAKWVGANYFTLYGIRARAGRLFDPRTDRDDDGTPLVLNAEAARALGFADMAQALGQTVLFHDWDGKVAPRRIVGIAPPLRFQSLREQPHPVAFELSTAGATLTVRSQLPLERVDALLRQLWPRWFPDALPRIHRAGAVLARNYADDARLARLLALATGVALALAAAGCYSLSAHTVQRRAAEIVLRKLHGARAGAIGLLVLRETGTLALLGAAAGLPLAAVVIERYLAGYVERAPLQQWALPCALAATVAVALAAAARQAWLAMGVTPAQALRS</sequence>
<dbReference type="InterPro" id="IPR025857">
    <property type="entry name" value="MacB_PCD"/>
</dbReference>
<dbReference type="InterPro" id="IPR050250">
    <property type="entry name" value="Macrolide_Exporter_MacB"/>
</dbReference>
<evidence type="ECO:0000313" key="10">
    <source>
        <dbReference type="EMBL" id="QGZ42605.1"/>
    </source>
</evidence>
<organism evidence="11 12">
    <name type="scientific">Pseudoduganella flava</name>
    <dbReference type="NCBI Taxonomy" id="871742"/>
    <lineage>
        <taxon>Bacteria</taxon>
        <taxon>Pseudomonadati</taxon>
        <taxon>Pseudomonadota</taxon>
        <taxon>Betaproteobacteria</taxon>
        <taxon>Burkholderiales</taxon>
        <taxon>Oxalobacteraceae</taxon>
        <taxon>Telluria group</taxon>
        <taxon>Pseudoduganella</taxon>
    </lineage>
</organism>
<evidence type="ECO:0000256" key="7">
    <source>
        <dbReference type="SAM" id="Phobius"/>
    </source>
</evidence>
<reference evidence="10 13" key="3">
    <citation type="submission" date="2019-12" db="EMBL/GenBank/DDBJ databases">
        <title>Draft Genome Sequences of Six Type Strains of the Genus Massilia.</title>
        <authorList>
            <person name="Miess H."/>
            <person name="Frediansyah A."/>
            <person name="Goeker M."/>
            <person name="Gross H."/>
        </authorList>
    </citation>
    <scope>NUCLEOTIDE SEQUENCE [LARGE SCALE GENOMIC DNA]</scope>
    <source>
        <strain evidence="10 13">DSM 26639</strain>
    </source>
</reference>
<reference evidence="11 12" key="1">
    <citation type="journal article" date="2015" name="Stand. Genomic Sci.">
        <title>Genomic Encyclopedia of Bacterial and Archaeal Type Strains, Phase III: the genomes of soil and plant-associated and newly described type strains.</title>
        <authorList>
            <person name="Whitman W.B."/>
            <person name="Woyke T."/>
            <person name="Klenk H.P."/>
            <person name="Zhou Y."/>
            <person name="Lilburn T.G."/>
            <person name="Beck B.J."/>
            <person name="De Vos P."/>
            <person name="Vandamme P."/>
            <person name="Eisen J.A."/>
            <person name="Garrity G."/>
            <person name="Hugenholtz P."/>
            <person name="Kyrpides N.C."/>
        </authorList>
    </citation>
    <scope>NUCLEOTIDE SEQUENCE [LARGE SCALE GENOMIC DNA]</scope>
    <source>
        <strain evidence="11 12">CGMCC 1.10685</strain>
    </source>
</reference>
<keyword evidence="13" id="KW-1185">Reference proteome</keyword>
<dbReference type="PANTHER" id="PTHR30572">
    <property type="entry name" value="MEMBRANE COMPONENT OF TRANSPORTER-RELATED"/>
    <property type="match status" value="1"/>
</dbReference>
<dbReference type="PANTHER" id="PTHR30572:SF4">
    <property type="entry name" value="ABC TRANSPORTER PERMEASE YTRF"/>
    <property type="match status" value="1"/>
</dbReference>
<evidence type="ECO:0000313" key="11">
    <source>
        <dbReference type="EMBL" id="TWI43761.1"/>
    </source>
</evidence>
<name>A0A562PH44_9BURK</name>
<evidence type="ECO:0000256" key="6">
    <source>
        <dbReference type="ARBA" id="ARBA00038076"/>
    </source>
</evidence>
<evidence type="ECO:0000259" key="8">
    <source>
        <dbReference type="Pfam" id="PF02687"/>
    </source>
</evidence>
<evidence type="ECO:0000259" key="9">
    <source>
        <dbReference type="Pfam" id="PF12704"/>
    </source>
</evidence>
<reference evidence="11" key="2">
    <citation type="submission" date="2019-07" db="EMBL/GenBank/DDBJ databases">
        <authorList>
            <person name="Whitman W."/>
            <person name="Huntemann M."/>
            <person name="Clum A."/>
            <person name="Pillay M."/>
            <person name="Palaniappan K."/>
            <person name="Varghese N."/>
            <person name="Mikhailova N."/>
            <person name="Stamatis D."/>
            <person name="Reddy T."/>
            <person name="Daum C."/>
            <person name="Shapiro N."/>
            <person name="Ivanova N."/>
            <person name="Kyrpides N."/>
            <person name="Woyke T."/>
        </authorList>
    </citation>
    <scope>NUCLEOTIDE SEQUENCE</scope>
    <source>
        <strain evidence="11">CGMCC 1.10685</strain>
    </source>
</reference>
<dbReference type="OrthoDB" id="9770036at2"/>
<feature type="domain" description="MacB-like periplasmic core" evidence="9">
    <location>
        <begin position="22"/>
        <end position="241"/>
    </location>
</feature>
<protein>
    <submittedName>
        <fullName evidence="11">ABC-type antimicrobial peptide transport system permease subunit</fullName>
    </submittedName>
    <submittedName>
        <fullName evidence="10">FtsX-like permease family protein</fullName>
    </submittedName>
</protein>
<dbReference type="RefSeq" id="WP_145880038.1">
    <property type="nucleotide sequence ID" value="NZ_CP046904.1"/>
</dbReference>
<feature type="transmembrane region" description="Helical" evidence="7">
    <location>
        <begin position="440"/>
        <end position="461"/>
    </location>
</feature>
<feature type="transmembrane region" description="Helical" evidence="7">
    <location>
        <begin position="777"/>
        <end position="795"/>
    </location>
</feature>
<accession>A0A562PH44</accession>
<feature type="transmembrane region" description="Helical" evidence="7">
    <location>
        <begin position="392"/>
        <end position="412"/>
    </location>
</feature>
<feature type="domain" description="ABC3 transporter permease C-terminal" evidence="8">
    <location>
        <begin position="694"/>
        <end position="803"/>
    </location>
</feature>
<gene>
    <name evidence="10" type="ORF">GO485_28600</name>
    <name evidence="11" type="ORF">IP92_04815</name>
</gene>
<evidence type="ECO:0000256" key="2">
    <source>
        <dbReference type="ARBA" id="ARBA00022475"/>
    </source>
</evidence>
<proteinExistence type="inferred from homology"/>